<keyword evidence="1" id="KW-0456">Lyase</keyword>
<reference evidence="5 8" key="2">
    <citation type="journal article" date="2017" name="Sci. Rep.">
        <title>Isolation and genomic characterization of a Dehalococcoides strain suggests genomic rearrangement during culture.</title>
        <authorList>
            <person name="Yohda M."/>
            <person name="Ikegami K."/>
            <person name="Aita Y."/>
            <person name="Kitajima M."/>
            <person name="Takechi A."/>
            <person name="Iwamoto M."/>
            <person name="Fukuda T."/>
            <person name="Tamura N."/>
            <person name="Shibasaki J."/>
            <person name="Koike S."/>
            <person name="Komatsu D."/>
            <person name="Miyagi S."/>
            <person name="Nishimura M."/>
            <person name="Uchino Y."/>
            <person name="Shiroma A."/>
            <person name="Shimoji M."/>
            <person name="Tamotsu H."/>
            <person name="Ashimine N."/>
            <person name="Shinzato M."/>
            <person name="Ohki S."/>
            <person name="Nakano K."/>
            <person name="Teruya K."/>
            <person name="Satou K."/>
            <person name="Hirano T."/>
            <person name="Yagi O."/>
        </authorList>
    </citation>
    <scope>NUCLEOTIDE SEQUENCE [LARGE SCALE GENOMIC DNA]</scope>
    <source>
        <strain evidence="5 8">UCH-ATV1</strain>
    </source>
</reference>
<dbReference type="Gene3D" id="3.10.490.10">
    <property type="entry name" value="Gamma-glutamyl cyclotransferase-like"/>
    <property type="match status" value="1"/>
</dbReference>
<dbReference type="EMBL" id="AP017649">
    <property type="protein sequence ID" value="BAZ97841.1"/>
    <property type="molecule type" value="Genomic_DNA"/>
</dbReference>
<feature type="active site" description="Proton acceptor" evidence="2">
    <location>
        <position position="78"/>
    </location>
</feature>
<dbReference type="InterPro" id="IPR036568">
    <property type="entry name" value="GGCT-like_sf"/>
</dbReference>
<evidence type="ECO:0000256" key="1">
    <source>
        <dbReference type="ARBA" id="ARBA00023239"/>
    </source>
</evidence>
<dbReference type="RefSeq" id="WP_010937132.1">
    <property type="nucleotide sequence ID" value="NZ_AP017649.1"/>
</dbReference>
<dbReference type="AlphaFoldDB" id="A0A0V8M2E5"/>
<organism evidence="6 7">
    <name type="scientific">Dehalococcoides mccartyi</name>
    <dbReference type="NCBI Taxonomy" id="61435"/>
    <lineage>
        <taxon>Bacteria</taxon>
        <taxon>Bacillati</taxon>
        <taxon>Chloroflexota</taxon>
        <taxon>Dehalococcoidia</taxon>
        <taxon>Dehalococcoidales</taxon>
        <taxon>Dehalococcoidaceae</taxon>
        <taxon>Dehalococcoides</taxon>
    </lineage>
</organism>
<dbReference type="InterPro" id="IPR013024">
    <property type="entry name" value="GGCT-like"/>
</dbReference>
<dbReference type="eggNOG" id="COG2105">
    <property type="taxonomic scope" value="Bacteria"/>
</dbReference>
<evidence type="ECO:0000313" key="7">
    <source>
        <dbReference type="Proteomes" id="UP000053577"/>
    </source>
</evidence>
<feature type="binding site" evidence="3">
    <location>
        <position position="119"/>
    </location>
    <ligand>
        <name>substrate</name>
    </ligand>
</feature>
<dbReference type="Proteomes" id="UP000218257">
    <property type="component" value="Chromosome"/>
</dbReference>
<evidence type="ECO:0000256" key="3">
    <source>
        <dbReference type="PIRSR" id="PIRSR617939-2"/>
    </source>
</evidence>
<dbReference type="Proteomes" id="UP000053577">
    <property type="component" value="Unassembled WGS sequence"/>
</dbReference>
<proteinExistence type="predicted"/>
<name>A0A0V8M2E5_9CHLR</name>
<gene>
    <name evidence="6" type="ORF">DA01_04505</name>
    <name evidence="5" type="ORF">DEHALATV1_1213</name>
</gene>
<dbReference type="PANTHER" id="PTHR12935">
    <property type="entry name" value="GAMMA-GLUTAMYLCYCLOTRANSFERASE"/>
    <property type="match status" value="1"/>
</dbReference>
<accession>A0A0V8M2E5</accession>
<reference evidence="6 7" key="1">
    <citation type="journal article" date="2015" name="Sci. Rep.">
        <title>A comparative genomics and reductive dehalogenase gene transcription study of two chloroethene-respiring bacteria, Dehalococcoides mccartyi strains MB and 11a.</title>
        <authorList>
            <person name="Low A."/>
            <person name="Shen Z."/>
            <person name="Cheng D."/>
            <person name="Rogers M.J."/>
            <person name="Lee P.K."/>
            <person name="He J."/>
        </authorList>
    </citation>
    <scope>NUCLEOTIDE SEQUENCE [LARGE SCALE GENOMIC DNA]</scope>
    <source>
        <strain evidence="6 7">MB</strain>
    </source>
</reference>
<evidence type="ECO:0000313" key="6">
    <source>
        <dbReference type="EMBL" id="KSV17914.1"/>
    </source>
</evidence>
<evidence type="ECO:0000259" key="4">
    <source>
        <dbReference type="Pfam" id="PF06094"/>
    </source>
</evidence>
<sequence>MLYFAYGQTLSRKQMKEICPDAAPKQSASLANYKLVFLGYSRKWHGALASIKPSRGDRAKGGLYEISESGLRKLDAHEEYPANSERIKVNVHDDDGNLLEAFTHTRRRSDDEGKPSAEYLAVIQQAYHEWGLV</sequence>
<feature type="domain" description="Gamma-glutamylcyclotransferase AIG2-like" evidence="4">
    <location>
        <begin position="3"/>
        <end position="115"/>
    </location>
</feature>
<dbReference type="Pfam" id="PF06094">
    <property type="entry name" value="GGACT"/>
    <property type="match status" value="1"/>
</dbReference>
<evidence type="ECO:0000313" key="8">
    <source>
        <dbReference type="Proteomes" id="UP000218257"/>
    </source>
</evidence>
<protein>
    <recommendedName>
        <fullName evidence="4">Gamma-glutamylcyclotransferase AIG2-like domain-containing protein</fullName>
    </recommendedName>
</protein>
<dbReference type="GO" id="GO:0003839">
    <property type="term" value="F:gamma-glutamylcyclotransferase activity"/>
    <property type="evidence" value="ECO:0007669"/>
    <property type="project" value="InterPro"/>
</dbReference>
<dbReference type="EMBL" id="JGYD01000018">
    <property type="protein sequence ID" value="KSV17914.1"/>
    <property type="molecule type" value="Genomic_DNA"/>
</dbReference>
<evidence type="ECO:0000313" key="5">
    <source>
        <dbReference type="EMBL" id="BAZ97841.1"/>
    </source>
</evidence>
<dbReference type="GeneID" id="3229208"/>
<dbReference type="CDD" id="cd06661">
    <property type="entry name" value="GGCT_like"/>
    <property type="match status" value="1"/>
</dbReference>
<dbReference type="SUPFAM" id="SSF110857">
    <property type="entry name" value="Gamma-glutamyl cyclotransferase-like"/>
    <property type="match status" value="1"/>
</dbReference>
<dbReference type="PANTHER" id="PTHR12935:SF0">
    <property type="entry name" value="GAMMA-GLUTAMYLCYCLOTRANSFERASE"/>
    <property type="match status" value="1"/>
</dbReference>
<dbReference type="PATRIC" id="fig|61435.5.peg.892"/>
<evidence type="ECO:0000256" key="2">
    <source>
        <dbReference type="PIRSR" id="PIRSR617939-1"/>
    </source>
</evidence>
<dbReference type="InterPro" id="IPR009288">
    <property type="entry name" value="AIG2-like_dom"/>
</dbReference>
<dbReference type="InterPro" id="IPR017939">
    <property type="entry name" value="G-Glutamylcylcotransferase"/>
</dbReference>
<dbReference type="OrthoDB" id="158990at2"/>